<keyword evidence="3 6" id="KW-0812">Transmembrane</keyword>
<sequence length="469" mass="53938">MLQKHAFIFRRLMMFADICLVSLAFFLGYIFRNNFEGAHLNALSSYLWILPIFISLWITFLYIFGMYASFRLKRVYQVLFIIFQAAFCSFIILNSLNYLLKVDVSRAFVFLIFVISIACLVVEKIILIKSFRSIRKKGFNFRHILIVGTGPRAKNFIKHVDNNKEFGLCIVGLVDQDESKVGEMIEGCEVLGALKDISAVLRNQVIDQVIFIVPRSWLSDIEEAILHCEIVGIKVSVAIDLFNLKFAHVKEEGIFGVPLVTFDTTPPEVGPLLVKRLFDIVTSGIALFLLIPVFIVVAILVKKTSKGSVFFKQIRVGVNGRKFMLYKFRTMCQDAEQKLEELKEFNEMEGHAFKMTNDPRITSIGKFLRKFSIDELPQIWNVFTGDMSVVGPRPPIVTEVEKYDHWQRRKFSMRPGITCIWQVEGRNKIVDFNEWMELDLQYIDNWSLAADFKILCRTVPVVLFGVGAK</sequence>
<dbReference type="EC" id="2.7.8.6" evidence="8"/>
<dbReference type="NCBIfam" id="TIGR03025">
    <property type="entry name" value="EPS_sugtrans"/>
    <property type="match status" value="1"/>
</dbReference>
<feature type="transmembrane region" description="Helical" evidence="6">
    <location>
        <begin position="43"/>
        <end position="64"/>
    </location>
</feature>
<dbReference type="Pfam" id="PF13727">
    <property type="entry name" value="CoA_binding_3"/>
    <property type="match status" value="1"/>
</dbReference>
<name>A0A3B1DRW8_9ZZZZ</name>
<feature type="transmembrane region" description="Helical" evidence="6">
    <location>
        <begin position="108"/>
        <end position="127"/>
    </location>
</feature>
<dbReference type="Gene3D" id="3.40.50.720">
    <property type="entry name" value="NAD(P)-binding Rossmann-like Domain"/>
    <property type="match status" value="1"/>
</dbReference>
<dbReference type="PANTHER" id="PTHR30576">
    <property type="entry name" value="COLANIC BIOSYNTHESIS UDP-GLUCOSE LIPID CARRIER TRANSFERASE"/>
    <property type="match status" value="1"/>
</dbReference>
<keyword evidence="2 8" id="KW-0808">Transferase</keyword>
<dbReference type="GO" id="GO:0016020">
    <property type="term" value="C:membrane"/>
    <property type="evidence" value="ECO:0007669"/>
    <property type="project" value="UniProtKB-SubCell"/>
</dbReference>
<dbReference type="PANTHER" id="PTHR30576:SF10">
    <property type="entry name" value="SLL5057 PROTEIN"/>
    <property type="match status" value="1"/>
</dbReference>
<feature type="transmembrane region" description="Helical" evidence="6">
    <location>
        <begin position="76"/>
        <end position="96"/>
    </location>
</feature>
<dbReference type="InterPro" id="IPR003362">
    <property type="entry name" value="Bact_transf"/>
</dbReference>
<accession>A0A3B1DRW8</accession>
<dbReference type="EMBL" id="UOGJ01000137">
    <property type="protein sequence ID" value="VAX37820.1"/>
    <property type="molecule type" value="Genomic_DNA"/>
</dbReference>
<feature type="transmembrane region" description="Helical" evidence="6">
    <location>
        <begin position="280"/>
        <end position="301"/>
    </location>
</feature>
<dbReference type="GO" id="GO:0047360">
    <property type="term" value="F:undecaprenyl-phosphate galactose phosphotransferase activity"/>
    <property type="evidence" value="ECO:0007669"/>
    <property type="project" value="UniProtKB-EC"/>
</dbReference>
<feature type="transmembrane region" description="Helical" evidence="6">
    <location>
        <begin position="12"/>
        <end position="31"/>
    </location>
</feature>
<evidence type="ECO:0000256" key="4">
    <source>
        <dbReference type="ARBA" id="ARBA00022989"/>
    </source>
</evidence>
<protein>
    <submittedName>
        <fullName evidence="8">Undecaprenyl-phosphate galactosephosphotransferase</fullName>
        <ecNumber evidence="8">2.7.8.6</ecNumber>
    </submittedName>
</protein>
<proteinExistence type="predicted"/>
<evidence type="ECO:0000256" key="5">
    <source>
        <dbReference type="ARBA" id="ARBA00023136"/>
    </source>
</evidence>
<evidence type="ECO:0000313" key="8">
    <source>
        <dbReference type="EMBL" id="VAX37820.1"/>
    </source>
</evidence>
<evidence type="ECO:0000256" key="1">
    <source>
        <dbReference type="ARBA" id="ARBA00004141"/>
    </source>
</evidence>
<evidence type="ECO:0000256" key="3">
    <source>
        <dbReference type="ARBA" id="ARBA00022692"/>
    </source>
</evidence>
<keyword evidence="4 6" id="KW-1133">Transmembrane helix</keyword>
<comment type="subcellular location">
    <subcellularLocation>
        <location evidence="1">Membrane</location>
        <topology evidence="1">Multi-pass membrane protein</topology>
    </subcellularLocation>
</comment>
<dbReference type="InterPro" id="IPR036291">
    <property type="entry name" value="NAD(P)-bd_dom_sf"/>
</dbReference>
<reference evidence="8" key="1">
    <citation type="submission" date="2018-06" db="EMBL/GenBank/DDBJ databases">
        <authorList>
            <person name="Zhirakovskaya E."/>
        </authorList>
    </citation>
    <scope>NUCLEOTIDE SEQUENCE</scope>
</reference>
<organism evidence="8">
    <name type="scientific">hydrothermal vent metagenome</name>
    <dbReference type="NCBI Taxonomy" id="652676"/>
    <lineage>
        <taxon>unclassified sequences</taxon>
        <taxon>metagenomes</taxon>
        <taxon>ecological metagenomes</taxon>
    </lineage>
</organism>
<evidence type="ECO:0000259" key="7">
    <source>
        <dbReference type="Pfam" id="PF02397"/>
    </source>
</evidence>
<gene>
    <name evidence="8" type="ORF">MNBD_UNCLBAC01-1514</name>
</gene>
<dbReference type="Pfam" id="PF02397">
    <property type="entry name" value="Bac_transf"/>
    <property type="match status" value="1"/>
</dbReference>
<dbReference type="SUPFAM" id="SSF51735">
    <property type="entry name" value="NAD(P)-binding Rossmann-fold domains"/>
    <property type="match status" value="1"/>
</dbReference>
<dbReference type="InterPro" id="IPR017475">
    <property type="entry name" value="EPS_sugar_tfrase"/>
</dbReference>
<feature type="domain" description="Bacterial sugar transferase" evidence="7">
    <location>
        <begin position="275"/>
        <end position="463"/>
    </location>
</feature>
<keyword evidence="5 6" id="KW-0472">Membrane</keyword>
<evidence type="ECO:0000256" key="2">
    <source>
        <dbReference type="ARBA" id="ARBA00022679"/>
    </source>
</evidence>
<dbReference type="AlphaFoldDB" id="A0A3B1DRW8"/>
<evidence type="ECO:0000256" key="6">
    <source>
        <dbReference type="SAM" id="Phobius"/>
    </source>
</evidence>